<evidence type="ECO:0000256" key="1">
    <source>
        <dbReference type="ARBA" id="ARBA00004442"/>
    </source>
</evidence>
<dbReference type="InterPro" id="IPR036737">
    <property type="entry name" value="OmpA-like_sf"/>
</dbReference>
<dbReference type="PROSITE" id="PS51123">
    <property type="entry name" value="OMPA_2"/>
    <property type="match status" value="1"/>
</dbReference>
<dbReference type="InterPro" id="IPR006665">
    <property type="entry name" value="OmpA-like"/>
</dbReference>
<evidence type="ECO:0000259" key="6">
    <source>
        <dbReference type="PROSITE" id="PS51123"/>
    </source>
</evidence>
<evidence type="ECO:0000256" key="3">
    <source>
        <dbReference type="ARBA" id="ARBA00023237"/>
    </source>
</evidence>
<dbReference type="SUPFAM" id="SSF103088">
    <property type="entry name" value="OmpA-like"/>
    <property type="match status" value="1"/>
</dbReference>
<dbReference type="InterPro" id="IPR006664">
    <property type="entry name" value="OMP_bac"/>
</dbReference>
<dbReference type="Gene3D" id="2.60.40.2540">
    <property type="match status" value="1"/>
</dbReference>
<dbReference type="InterPro" id="IPR041544">
    <property type="entry name" value="MotY_N"/>
</dbReference>
<feature type="compositionally biased region" description="Basic and acidic residues" evidence="5">
    <location>
        <begin position="266"/>
        <end position="294"/>
    </location>
</feature>
<feature type="region of interest" description="Disordered" evidence="5">
    <location>
        <begin position="265"/>
        <end position="294"/>
    </location>
</feature>
<comment type="caution">
    <text evidence="7">The sequence shown here is derived from an EMBL/GenBank/DDBJ whole genome shotgun (WGS) entry which is preliminary data.</text>
</comment>
<dbReference type="Gene3D" id="3.30.1330.60">
    <property type="entry name" value="OmpA-like domain"/>
    <property type="match status" value="1"/>
</dbReference>
<dbReference type="Pfam" id="PF00691">
    <property type="entry name" value="OmpA"/>
    <property type="match status" value="1"/>
</dbReference>
<name>A0A944QWP6_9GAMM</name>
<dbReference type="GO" id="GO:0009279">
    <property type="term" value="C:cell outer membrane"/>
    <property type="evidence" value="ECO:0007669"/>
    <property type="project" value="UniProtKB-SubCell"/>
</dbReference>
<accession>A0A944QWP6</accession>
<feature type="domain" description="OmpA-like" evidence="6">
    <location>
        <begin position="179"/>
        <end position="294"/>
    </location>
</feature>
<dbReference type="InterPro" id="IPR050330">
    <property type="entry name" value="Bact_OuterMem_StrucFunc"/>
</dbReference>
<dbReference type="PRINTS" id="PR01021">
    <property type="entry name" value="OMPADOMAIN"/>
</dbReference>
<evidence type="ECO:0000256" key="5">
    <source>
        <dbReference type="SAM" id="MobiDB-lite"/>
    </source>
</evidence>
<evidence type="ECO:0000313" key="8">
    <source>
        <dbReference type="Proteomes" id="UP000770889"/>
    </source>
</evidence>
<comment type="subcellular location">
    <subcellularLocation>
        <location evidence="1">Cell outer membrane</location>
    </subcellularLocation>
</comment>
<evidence type="ECO:0000256" key="4">
    <source>
        <dbReference type="PROSITE-ProRule" id="PRU00473"/>
    </source>
</evidence>
<dbReference type="EMBL" id="JAHHGM010000017">
    <property type="protein sequence ID" value="MBT2990496.1"/>
    <property type="molecule type" value="Genomic_DNA"/>
</dbReference>
<keyword evidence="2 4" id="KW-0472">Membrane</keyword>
<dbReference type="CDD" id="cd07185">
    <property type="entry name" value="OmpA_C-like"/>
    <property type="match status" value="1"/>
</dbReference>
<dbReference type="Proteomes" id="UP000770889">
    <property type="component" value="Unassembled WGS sequence"/>
</dbReference>
<dbReference type="Pfam" id="PF18393">
    <property type="entry name" value="MotY_N"/>
    <property type="match status" value="1"/>
</dbReference>
<proteinExistence type="predicted"/>
<evidence type="ECO:0000256" key="2">
    <source>
        <dbReference type="ARBA" id="ARBA00023136"/>
    </source>
</evidence>
<dbReference type="AlphaFoldDB" id="A0A944QWP6"/>
<dbReference type="PRINTS" id="PR01023">
    <property type="entry name" value="NAFLGMOTY"/>
</dbReference>
<evidence type="ECO:0000313" key="7">
    <source>
        <dbReference type="EMBL" id="MBT2990496.1"/>
    </source>
</evidence>
<keyword evidence="3" id="KW-0998">Cell outer membrane</keyword>
<sequence length="294" mass="33473">MTYFVTAALWLSLLLMLKSHTLYALELEDQLYMAEMHDSAWSFTGSDYSCELEHEVPQFGVARFRRLAGENLHFFINSFQPVPEPVEGFVNEVSPPWEHTPPDPIRHVIAIQPGLRPMALPRKQAGWLLTSLTKGQVGSFSFADWDDSRRQVRVQLSPVNFQKPYRDFKRCLRQLPKSGGFSALRHSTLHFALDVARVDGKGEQRLDQLAAYIQADERISRITIEGHADDQGSTGYNKGLSARRAANVYSYLTGKGVKGRLMTQRHYGESRPKIARRTESARAANRRVEINLER</sequence>
<dbReference type="PANTHER" id="PTHR30329:SF21">
    <property type="entry name" value="LIPOPROTEIN YIAD-RELATED"/>
    <property type="match status" value="1"/>
</dbReference>
<reference evidence="7 8" key="1">
    <citation type="submission" date="2021-05" db="EMBL/GenBank/DDBJ databases">
        <title>Genetic and Functional Diversity in Clade A Lucinid endosymbionts from the Bahamas.</title>
        <authorList>
            <person name="Giani N.M."/>
            <person name="Engel A.S."/>
            <person name="Campbell B.J."/>
        </authorList>
    </citation>
    <scope>NUCLEOTIDE SEQUENCE [LARGE SCALE GENOMIC DNA]</scope>
    <source>
        <strain evidence="7">LUC16012Gg_MoonRockCtena</strain>
    </source>
</reference>
<organism evidence="7 8">
    <name type="scientific">Candidatus Thiodiazotropha taylori</name>
    <dbReference type="NCBI Taxonomy" id="2792791"/>
    <lineage>
        <taxon>Bacteria</taxon>
        <taxon>Pseudomonadati</taxon>
        <taxon>Pseudomonadota</taxon>
        <taxon>Gammaproteobacteria</taxon>
        <taxon>Chromatiales</taxon>
        <taxon>Sedimenticolaceae</taxon>
        <taxon>Candidatus Thiodiazotropha</taxon>
    </lineage>
</organism>
<gene>
    <name evidence="7" type="ORF">KME65_16190</name>
</gene>
<dbReference type="PANTHER" id="PTHR30329">
    <property type="entry name" value="STATOR ELEMENT OF FLAGELLAR MOTOR COMPLEX"/>
    <property type="match status" value="1"/>
</dbReference>
<protein>
    <submittedName>
        <fullName evidence="7">OmpA family protein</fullName>
    </submittedName>
</protein>